<feature type="region of interest" description="Disordered" evidence="1">
    <location>
        <begin position="187"/>
        <end position="217"/>
    </location>
</feature>
<evidence type="ECO:0000256" key="1">
    <source>
        <dbReference type="SAM" id="MobiDB-lite"/>
    </source>
</evidence>
<organism evidence="2 3">
    <name type="scientific">Rehmannia glutinosa</name>
    <name type="common">Chinese foxglove</name>
    <dbReference type="NCBI Taxonomy" id="99300"/>
    <lineage>
        <taxon>Eukaryota</taxon>
        <taxon>Viridiplantae</taxon>
        <taxon>Streptophyta</taxon>
        <taxon>Embryophyta</taxon>
        <taxon>Tracheophyta</taxon>
        <taxon>Spermatophyta</taxon>
        <taxon>Magnoliopsida</taxon>
        <taxon>eudicotyledons</taxon>
        <taxon>Gunneridae</taxon>
        <taxon>Pentapetalae</taxon>
        <taxon>asterids</taxon>
        <taxon>lamiids</taxon>
        <taxon>Lamiales</taxon>
        <taxon>Orobanchaceae</taxon>
        <taxon>Rehmannieae</taxon>
        <taxon>Rehmannia</taxon>
    </lineage>
</organism>
<reference evidence="2 3" key="1">
    <citation type="journal article" date="2021" name="Comput. Struct. Biotechnol. J.">
        <title>De novo genome assembly of the potent medicinal plant Rehmannia glutinosa using nanopore technology.</title>
        <authorList>
            <person name="Ma L."/>
            <person name="Dong C."/>
            <person name="Song C."/>
            <person name="Wang X."/>
            <person name="Zheng X."/>
            <person name="Niu Y."/>
            <person name="Chen S."/>
            <person name="Feng W."/>
        </authorList>
    </citation>
    <scope>NUCLEOTIDE SEQUENCE [LARGE SCALE GENOMIC DNA]</scope>
    <source>
        <strain evidence="2">DH-2019</strain>
    </source>
</reference>
<evidence type="ECO:0000313" key="3">
    <source>
        <dbReference type="Proteomes" id="UP001318860"/>
    </source>
</evidence>
<accession>A0ABR0UAF2</accession>
<comment type="caution">
    <text evidence="2">The sequence shown here is derived from an EMBL/GenBank/DDBJ whole genome shotgun (WGS) entry which is preliminary data.</text>
</comment>
<feature type="compositionally biased region" description="Polar residues" evidence="1">
    <location>
        <begin position="199"/>
        <end position="217"/>
    </location>
</feature>
<dbReference type="PANTHER" id="PTHR33334:SF10">
    <property type="entry name" value="PROTEIN LNK4"/>
    <property type="match status" value="1"/>
</dbReference>
<evidence type="ECO:0008006" key="4">
    <source>
        <dbReference type="Google" id="ProtNLM"/>
    </source>
</evidence>
<evidence type="ECO:0000313" key="2">
    <source>
        <dbReference type="EMBL" id="KAK6119190.1"/>
    </source>
</evidence>
<sequence length="287" mass="32351">MEWYSGSAVEDLAVPNNEEIYDRLPSPDSWSSWGKIMNSSKKLNMLGMEECPLRETMFSSGDPFTIQADTTTMDGSVRSTYFTQISSEDDLMSDVDLLRERNHIQHCTNIFENAGHFPTAKEHEFEICASEEQSDMLEDISEEDISMEESVLMDLQRLTVQLAKKTRICFRDSFYRLAENSRHEAECTQNGIEDPENCKPTTSGGSSRLQESQIAKNSDTNAIDRTVATLLFNTNECCNIDATPISELDPDTPQREYQDNSHLYQPNSSISSLCTVPGGDAEVRHLV</sequence>
<keyword evidence="3" id="KW-1185">Reference proteome</keyword>
<dbReference type="EMBL" id="JABTTQ020003245">
    <property type="protein sequence ID" value="KAK6119190.1"/>
    <property type="molecule type" value="Genomic_DNA"/>
</dbReference>
<gene>
    <name evidence="2" type="ORF">DH2020_047064</name>
</gene>
<protein>
    <recommendedName>
        <fullName evidence="4">Protein LNK3</fullName>
    </recommendedName>
</protein>
<dbReference type="InterPro" id="IPR039928">
    <property type="entry name" value="LNK"/>
</dbReference>
<name>A0ABR0UAF2_REHGL</name>
<dbReference type="Proteomes" id="UP001318860">
    <property type="component" value="Unassembled WGS sequence"/>
</dbReference>
<proteinExistence type="predicted"/>
<dbReference type="PANTHER" id="PTHR33334">
    <property type="entry name" value="PROTEIN LNK1"/>
    <property type="match status" value="1"/>
</dbReference>